<dbReference type="PANTHER" id="PTHR31609">
    <property type="entry name" value="YDJC DEACETYLASE FAMILY MEMBER"/>
    <property type="match status" value="1"/>
</dbReference>
<name>A0ABD0R6N6_CIRMR</name>
<organism evidence="9 10">
    <name type="scientific">Cirrhinus mrigala</name>
    <name type="common">Mrigala</name>
    <dbReference type="NCBI Taxonomy" id="683832"/>
    <lineage>
        <taxon>Eukaryota</taxon>
        <taxon>Metazoa</taxon>
        <taxon>Chordata</taxon>
        <taxon>Craniata</taxon>
        <taxon>Vertebrata</taxon>
        <taxon>Euteleostomi</taxon>
        <taxon>Actinopterygii</taxon>
        <taxon>Neopterygii</taxon>
        <taxon>Teleostei</taxon>
        <taxon>Ostariophysi</taxon>
        <taxon>Cypriniformes</taxon>
        <taxon>Cyprinidae</taxon>
        <taxon>Labeoninae</taxon>
        <taxon>Labeonini</taxon>
        <taxon>Cirrhinus</taxon>
    </lineage>
</organism>
<evidence type="ECO:0000256" key="5">
    <source>
        <dbReference type="ARBA" id="ARBA00022723"/>
    </source>
</evidence>
<comment type="caution">
    <text evidence="9">The sequence shown here is derived from an EMBL/GenBank/DDBJ whole genome shotgun (WGS) entry which is preliminary data.</text>
</comment>
<proteinExistence type="inferred from homology"/>
<comment type="similarity">
    <text evidence="3">Belongs to the YdjC deacetylase family.</text>
</comment>
<gene>
    <name evidence="9" type="ORF">M9458_012274</name>
</gene>
<dbReference type="SUPFAM" id="SSF88713">
    <property type="entry name" value="Glycoside hydrolase/deacetylase"/>
    <property type="match status" value="1"/>
</dbReference>
<evidence type="ECO:0000256" key="6">
    <source>
        <dbReference type="ARBA" id="ARBA00022801"/>
    </source>
</evidence>
<accession>A0ABD0R6N6</accession>
<keyword evidence="10" id="KW-1185">Reference proteome</keyword>
<dbReference type="Pfam" id="PF04794">
    <property type="entry name" value="YdjC"/>
    <property type="match status" value="1"/>
</dbReference>
<comment type="cofactor">
    <cofactor evidence="1">
        <name>Mg(2+)</name>
        <dbReference type="ChEBI" id="CHEBI:18420"/>
    </cofactor>
</comment>
<reference evidence="9 10" key="1">
    <citation type="submission" date="2024-05" db="EMBL/GenBank/DDBJ databases">
        <title>Genome sequencing and assembly of Indian major carp, Cirrhinus mrigala (Hamilton, 1822).</title>
        <authorList>
            <person name="Mohindra V."/>
            <person name="Chowdhury L.M."/>
            <person name="Lal K."/>
            <person name="Jena J.K."/>
        </authorList>
    </citation>
    <scope>NUCLEOTIDE SEQUENCE [LARGE SCALE GENOMIC DNA]</scope>
    <source>
        <strain evidence="9">CM1030</strain>
        <tissue evidence="9">Blood</tissue>
    </source>
</reference>
<keyword evidence="8" id="KW-0119">Carbohydrate metabolism</keyword>
<dbReference type="GO" id="GO:0016787">
    <property type="term" value="F:hydrolase activity"/>
    <property type="evidence" value="ECO:0007669"/>
    <property type="project" value="UniProtKB-KW"/>
</dbReference>
<evidence type="ECO:0000256" key="4">
    <source>
        <dbReference type="ARBA" id="ARBA00018477"/>
    </source>
</evidence>
<evidence type="ECO:0000256" key="1">
    <source>
        <dbReference type="ARBA" id="ARBA00001946"/>
    </source>
</evidence>
<keyword evidence="6" id="KW-0378">Hydrolase</keyword>
<dbReference type="GO" id="GO:0046872">
    <property type="term" value="F:metal ion binding"/>
    <property type="evidence" value="ECO:0007669"/>
    <property type="project" value="UniProtKB-KW"/>
</dbReference>
<dbReference type="InterPro" id="IPR006879">
    <property type="entry name" value="YdjC-like"/>
</dbReference>
<protein>
    <recommendedName>
        <fullName evidence="4">Carbohydrate deacetylase</fullName>
    </recommendedName>
</protein>
<evidence type="ECO:0000256" key="3">
    <source>
        <dbReference type="ARBA" id="ARBA00008843"/>
    </source>
</evidence>
<dbReference type="InterPro" id="IPR011330">
    <property type="entry name" value="Glyco_hydro/deAcase_b/a-brl"/>
</dbReference>
<evidence type="ECO:0000313" key="9">
    <source>
        <dbReference type="EMBL" id="KAL0193978.1"/>
    </source>
</evidence>
<dbReference type="Gene3D" id="3.20.20.370">
    <property type="entry name" value="Glycoside hydrolase/deacetylase"/>
    <property type="match status" value="1"/>
</dbReference>
<evidence type="ECO:0000256" key="8">
    <source>
        <dbReference type="ARBA" id="ARBA00023277"/>
    </source>
</evidence>
<evidence type="ECO:0000313" key="10">
    <source>
        <dbReference type="Proteomes" id="UP001529510"/>
    </source>
</evidence>
<keyword evidence="5" id="KW-0479">Metal-binding</keyword>
<comment type="function">
    <text evidence="2">Probably catalyzes the deacetylation of acetylated carbohydrates an important step in the degradation of oligosaccharides.</text>
</comment>
<dbReference type="PANTHER" id="PTHR31609:SF1">
    <property type="entry name" value="CARBOHYDRATE DEACETYLASE"/>
    <property type="match status" value="1"/>
</dbReference>
<evidence type="ECO:0000256" key="2">
    <source>
        <dbReference type="ARBA" id="ARBA00003451"/>
    </source>
</evidence>
<evidence type="ECO:0000256" key="7">
    <source>
        <dbReference type="ARBA" id="ARBA00022842"/>
    </source>
</evidence>
<dbReference type="EMBL" id="JAMKFB020000005">
    <property type="protein sequence ID" value="KAL0193978.1"/>
    <property type="molecule type" value="Genomic_DNA"/>
</dbReference>
<sequence length="54" mass="5758">MPQPKVKLVVTGDDFGYCERRNQGIVDLFKAGGISNVSLLVNAVSAEHAAELAK</sequence>
<dbReference type="AlphaFoldDB" id="A0ABD0R6N6"/>
<keyword evidence="7" id="KW-0460">Magnesium</keyword>
<dbReference type="Proteomes" id="UP001529510">
    <property type="component" value="Unassembled WGS sequence"/>
</dbReference>
<feature type="non-terminal residue" evidence="9">
    <location>
        <position position="54"/>
    </location>
</feature>